<name>A0AAQ4Q6J0_GASAC</name>
<dbReference type="SMART" id="SM00589">
    <property type="entry name" value="PRY"/>
    <property type="match status" value="1"/>
</dbReference>
<evidence type="ECO:0000313" key="3">
    <source>
        <dbReference type="Proteomes" id="UP000007635"/>
    </source>
</evidence>
<reference evidence="2 3" key="1">
    <citation type="journal article" date="2021" name="G3 (Bethesda)">
        <title>Improved contiguity of the threespine stickleback genome using long-read sequencing.</title>
        <authorList>
            <person name="Nath S."/>
            <person name="Shaw D.E."/>
            <person name="White M.A."/>
        </authorList>
    </citation>
    <scope>NUCLEOTIDE SEQUENCE [LARGE SCALE GENOMIC DNA]</scope>
    <source>
        <strain evidence="2 3">Lake Benthic</strain>
    </source>
</reference>
<dbReference type="Gene3D" id="2.60.120.920">
    <property type="match status" value="1"/>
</dbReference>
<proteinExistence type="predicted"/>
<protein>
    <recommendedName>
        <fullName evidence="1">B30.2/SPRY domain-containing protein</fullName>
    </recommendedName>
</protein>
<dbReference type="SUPFAM" id="SSF49899">
    <property type="entry name" value="Concanavalin A-like lectins/glucanases"/>
    <property type="match status" value="1"/>
</dbReference>
<dbReference type="InterPro" id="IPR043136">
    <property type="entry name" value="B30.2/SPRY_sf"/>
</dbReference>
<evidence type="ECO:0000313" key="2">
    <source>
        <dbReference type="Ensembl" id="ENSGACP00000046775.1"/>
    </source>
</evidence>
<evidence type="ECO:0000259" key="1">
    <source>
        <dbReference type="PROSITE" id="PS50188"/>
    </source>
</evidence>
<dbReference type="Proteomes" id="UP000007635">
    <property type="component" value="Chromosome IV"/>
</dbReference>
<sequence>QPTDIQSVSTFELCCTDVAQEQKAERKNPELKWVQQFAVDVTLDPDTVHPHLVLSADRKRVHHSDVRKTLPDNPKRFTKCVNVLGKQGFSSKRFYFEVQV</sequence>
<accession>A0AAQ4Q6J0</accession>
<dbReference type="InterPro" id="IPR050143">
    <property type="entry name" value="TRIM/RBCC"/>
</dbReference>
<dbReference type="Pfam" id="PF13765">
    <property type="entry name" value="PRY"/>
    <property type="match status" value="1"/>
</dbReference>
<dbReference type="PRINTS" id="PR01407">
    <property type="entry name" value="BUTYPHLNCDUF"/>
</dbReference>
<dbReference type="GeneTree" id="ENSGT01040000240400"/>
<dbReference type="InterPro" id="IPR006574">
    <property type="entry name" value="PRY"/>
</dbReference>
<keyword evidence="3" id="KW-1185">Reference proteome</keyword>
<dbReference type="InterPro" id="IPR003879">
    <property type="entry name" value="Butyrophylin_SPRY"/>
</dbReference>
<reference evidence="2" key="3">
    <citation type="submission" date="2025-09" db="UniProtKB">
        <authorList>
            <consortium name="Ensembl"/>
        </authorList>
    </citation>
    <scope>IDENTIFICATION</scope>
</reference>
<dbReference type="InterPro" id="IPR001870">
    <property type="entry name" value="B30.2/SPRY"/>
</dbReference>
<organism evidence="2 3">
    <name type="scientific">Gasterosteus aculeatus aculeatus</name>
    <name type="common">three-spined stickleback</name>
    <dbReference type="NCBI Taxonomy" id="481459"/>
    <lineage>
        <taxon>Eukaryota</taxon>
        <taxon>Metazoa</taxon>
        <taxon>Chordata</taxon>
        <taxon>Craniata</taxon>
        <taxon>Vertebrata</taxon>
        <taxon>Euteleostomi</taxon>
        <taxon>Actinopterygii</taxon>
        <taxon>Neopterygii</taxon>
        <taxon>Teleostei</taxon>
        <taxon>Neoteleostei</taxon>
        <taxon>Acanthomorphata</taxon>
        <taxon>Eupercaria</taxon>
        <taxon>Perciformes</taxon>
        <taxon>Cottioidei</taxon>
        <taxon>Gasterosteales</taxon>
        <taxon>Gasterosteidae</taxon>
        <taxon>Gasterosteus</taxon>
    </lineage>
</organism>
<dbReference type="PANTHER" id="PTHR24103">
    <property type="entry name" value="E3 UBIQUITIN-PROTEIN LIGASE TRIM"/>
    <property type="match status" value="1"/>
</dbReference>
<dbReference type="PROSITE" id="PS50188">
    <property type="entry name" value="B302_SPRY"/>
    <property type="match status" value="1"/>
</dbReference>
<dbReference type="InterPro" id="IPR013320">
    <property type="entry name" value="ConA-like_dom_sf"/>
</dbReference>
<feature type="domain" description="B30.2/SPRY" evidence="1">
    <location>
        <begin position="21"/>
        <end position="100"/>
    </location>
</feature>
<dbReference type="AlphaFoldDB" id="A0AAQ4Q6J0"/>
<dbReference type="Ensembl" id="ENSGACT00000051254.1">
    <property type="protein sequence ID" value="ENSGACP00000046775.1"/>
    <property type="gene ID" value="ENSGACG00000000722.2"/>
</dbReference>
<reference evidence="2" key="2">
    <citation type="submission" date="2025-08" db="UniProtKB">
        <authorList>
            <consortium name="Ensembl"/>
        </authorList>
    </citation>
    <scope>IDENTIFICATION</scope>
</reference>